<evidence type="ECO:0000259" key="4">
    <source>
        <dbReference type="PROSITE" id="PS51208"/>
    </source>
</evidence>
<dbReference type="InterPro" id="IPR005546">
    <property type="entry name" value="Autotransporte_beta"/>
</dbReference>
<feature type="domain" description="HYR" evidence="3">
    <location>
        <begin position="287"/>
        <end position="371"/>
    </location>
</feature>
<dbReference type="Proteomes" id="UP000198914">
    <property type="component" value="Unassembled WGS sequence"/>
</dbReference>
<feature type="compositionally biased region" description="Polar residues" evidence="2">
    <location>
        <begin position="318"/>
        <end position="340"/>
    </location>
</feature>
<dbReference type="InterPro" id="IPR003410">
    <property type="entry name" value="HYR_dom"/>
</dbReference>
<feature type="region of interest" description="Disordered" evidence="2">
    <location>
        <begin position="318"/>
        <end position="341"/>
    </location>
</feature>
<dbReference type="Pfam" id="PF03797">
    <property type="entry name" value="Autotransporter"/>
    <property type="match status" value="1"/>
</dbReference>
<keyword evidence="6" id="KW-1185">Reference proteome</keyword>
<dbReference type="EMBL" id="FNPX01000018">
    <property type="protein sequence ID" value="SDZ50734.1"/>
    <property type="molecule type" value="Genomic_DNA"/>
</dbReference>
<feature type="domain" description="Autotransporter" evidence="4">
    <location>
        <begin position="551"/>
        <end position="801"/>
    </location>
</feature>
<accession>A0A1H3TKE0</accession>
<gene>
    <name evidence="5" type="ORF">SAMN05444004_1182</name>
</gene>
<dbReference type="PROSITE" id="PS51208">
    <property type="entry name" value="AUTOTRANSPORTER"/>
    <property type="match status" value="1"/>
</dbReference>
<dbReference type="SUPFAM" id="SSF103515">
    <property type="entry name" value="Autotransporter"/>
    <property type="match status" value="1"/>
</dbReference>
<reference evidence="6" key="1">
    <citation type="submission" date="2016-10" db="EMBL/GenBank/DDBJ databases">
        <authorList>
            <person name="Varghese N."/>
            <person name="Submissions S."/>
        </authorList>
    </citation>
    <scope>NUCLEOTIDE SEQUENCE [LARGE SCALE GENOMIC DNA]</scope>
    <source>
        <strain evidence="6">DSM 100420</strain>
    </source>
</reference>
<dbReference type="STRING" id="1244108.SAMN05444004_1182"/>
<feature type="domain" description="HYR" evidence="3">
    <location>
        <begin position="124"/>
        <end position="206"/>
    </location>
</feature>
<dbReference type="PANTHER" id="PTHR24273:SF32">
    <property type="entry name" value="HYALIN"/>
    <property type="match status" value="1"/>
</dbReference>
<dbReference type="PROSITE" id="PS50825">
    <property type="entry name" value="HYR"/>
    <property type="match status" value="2"/>
</dbReference>
<evidence type="ECO:0000256" key="2">
    <source>
        <dbReference type="SAM" id="MobiDB-lite"/>
    </source>
</evidence>
<dbReference type="Gene3D" id="2.40.128.130">
    <property type="entry name" value="Autotransporter beta-domain"/>
    <property type="match status" value="1"/>
</dbReference>
<evidence type="ECO:0000313" key="6">
    <source>
        <dbReference type="Proteomes" id="UP000198914"/>
    </source>
</evidence>
<dbReference type="SMART" id="SM00869">
    <property type="entry name" value="Autotransporter"/>
    <property type="match status" value="1"/>
</dbReference>
<dbReference type="AlphaFoldDB" id="A0A1H3TKE0"/>
<evidence type="ECO:0000256" key="1">
    <source>
        <dbReference type="ARBA" id="ARBA00022737"/>
    </source>
</evidence>
<dbReference type="Pfam" id="PF02494">
    <property type="entry name" value="HYR"/>
    <property type="match status" value="3"/>
</dbReference>
<proteinExistence type="predicted"/>
<evidence type="ECO:0000313" key="5">
    <source>
        <dbReference type="EMBL" id="SDZ50734.1"/>
    </source>
</evidence>
<sequence length="801" mass="82563">MSTLSVLWVGAASAQFITSSGASPSSYSGAGTVITFTANWSTGNQTLGSVSATGTGGFVTSYTCSPQTSGNLNTTGSCSGTYTTSASDTSPLATTIVVEMTSQSGTPTTISAPVQSTYDPPAPADTTPPTITNVPSDITQSTDAGVATAVVSWTEPTYDDNVGVTSSGCSPVSGSTFNLGATSVTCTAFDGAGNSAIASFFVTVQDDEAPVLAMTANISTSTDPGLATANVTYATPTATDNVPGVTVARIAGPASGSDFPIGETTVTHRATDAAGNTDDKSFTVTVSDNDPPVFGSTQADINVETDFNQTSAVVTFSTPTASDNSGTVDVTQTRGPSSGSAFPVGTTLVEFTATDPTGLTTTLQFNVTVSTIPPGTVTFIVNSPDNGTVTFSSATAAFNTAVSVIGGTGSSGPLQVVPGNYTVTYGLPTGFAVTSASCSSASGTVNTATQSLALSFARGETYTCTLQSANVAGQTGDQIANFIQTRAQLIMGNRPDQNRRIGRINGEGDQNQLSFFGNALTPGGTPIGLEVTRNRIDLSFASTSASEDPMSARSDWDVWFEASFTRYETGYGEGQFGILHAGADHRLGQNAILGFGVQVDSIHEDVIGAVSTTTGVGWMVGPYYTARVGEDLYFDTSLSYGQATNEVSPLGTYTDKFMTERWLASIGLFGSSNRGNLNIQPNISINYFEETSEAYIDSLGVQIASQTTQLGDVELGSRFTWSDPMGSYSTYVEFDGIYTFNAGSQVASTSTVESGLRGRVGFGGTVAVGDRGMVDYGLRYDGLGDNDYEAISLSTGFLLKF</sequence>
<name>A0A1H3TKE0_9RHOB</name>
<evidence type="ECO:0000259" key="3">
    <source>
        <dbReference type="PROSITE" id="PS50825"/>
    </source>
</evidence>
<keyword evidence="1" id="KW-0677">Repeat</keyword>
<protein>
    <submittedName>
        <fullName evidence="5">Autotransporter beta-domain-containing protein</fullName>
    </submittedName>
</protein>
<dbReference type="PANTHER" id="PTHR24273">
    <property type="entry name" value="FI04643P-RELATED"/>
    <property type="match status" value="1"/>
</dbReference>
<dbReference type="InterPro" id="IPR036709">
    <property type="entry name" value="Autotransporte_beta_dom_sf"/>
</dbReference>
<organism evidence="5 6">
    <name type="scientific">Jannaschia faecimaris</name>
    <dbReference type="NCBI Taxonomy" id="1244108"/>
    <lineage>
        <taxon>Bacteria</taxon>
        <taxon>Pseudomonadati</taxon>
        <taxon>Pseudomonadota</taxon>
        <taxon>Alphaproteobacteria</taxon>
        <taxon>Rhodobacterales</taxon>
        <taxon>Roseobacteraceae</taxon>
        <taxon>Jannaschia</taxon>
    </lineage>
</organism>